<dbReference type="InterPro" id="IPR013762">
    <property type="entry name" value="Integrase-like_cat_sf"/>
</dbReference>
<evidence type="ECO:0000259" key="6">
    <source>
        <dbReference type="PROSITE" id="PS51900"/>
    </source>
</evidence>
<keyword evidence="2 4" id="KW-0238">DNA-binding</keyword>
<feature type="domain" description="Core-binding (CB)" evidence="6">
    <location>
        <begin position="33"/>
        <end position="110"/>
    </location>
</feature>
<name>A0A1P8WKH1_9PLAN</name>
<dbReference type="Proteomes" id="UP000187735">
    <property type="component" value="Chromosome"/>
</dbReference>
<reference evidence="7 8" key="1">
    <citation type="journal article" date="2016" name="Front. Microbiol.">
        <title>Fuerstia marisgermanicae gen. nov., sp. nov., an Unusual Member of the Phylum Planctomycetes from the German Wadden Sea.</title>
        <authorList>
            <person name="Kohn T."/>
            <person name="Heuer A."/>
            <person name="Jogler M."/>
            <person name="Vollmers J."/>
            <person name="Boedeker C."/>
            <person name="Bunk B."/>
            <person name="Rast P."/>
            <person name="Borchert D."/>
            <person name="Glockner I."/>
            <person name="Freese H.M."/>
            <person name="Klenk H.P."/>
            <person name="Overmann J."/>
            <person name="Kaster A.K."/>
            <person name="Rohde M."/>
            <person name="Wiegand S."/>
            <person name="Jogler C."/>
        </authorList>
    </citation>
    <scope>NUCLEOTIDE SEQUENCE [LARGE SCALE GENOMIC DNA]</scope>
    <source>
        <strain evidence="7 8">NH11</strain>
    </source>
</reference>
<sequence length="327" mass="36773">MQKGRSEILTPSTAGTKLTEHAVPKIIAAHGEAGRWCWEEYFGGRIRNANTRKTYLHAVRNFLHWCDTEGVPLQEISPGMVGRYFDLHPGSTPTKKLHMSAIRGLFDVLVQRHVMILNPALSVRTERYSVTEGKTPEITVEQSRQLLKSIELQSAIDFRDRAIISMLVYTAARVGAVAKLRLGDLVDEGNHLMIKFREKGGKDRSIPARISLREELDEYLVMLPINGSSKDDPVFRSAVGRTGLLTESPMSAIDICRMVKRRLKAAGLPLSASPHSFRSCTATDLLEQGISLEDVQYLLGHSDSRVTRLYDRRQRKITRNIVERISV</sequence>
<dbReference type="EMBL" id="CP017641">
    <property type="protein sequence ID" value="APZ94543.1"/>
    <property type="molecule type" value="Genomic_DNA"/>
</dbReference>
<dbReference type="AlphaFoldDB" id="A0A1P8WKH1"/>
<dbReference type="InterPro" id="IPR004107">
    <property type="entry name" value="Integrase_SAM-like_N"/>
</dbReference>
<feature type="domain" description="Tyr recombinase" evidence="5">
    <location>
        <begin position="133"/>
        <end position="323"/>
    </location>
</feature>
<dbReference type="OrthoDB" id="7830133at2"/>
<dbReference type="InterPro" id="IPR011010">
    <property type="entry name" value="DNA_brk_join_enz"/>
</dbReference>
<dbReference type="PANTHER" id="PTHR30349">
    <property type="entry name" value="PHAGE INTEGRASE-RELATED"/>
    <property type="match status" value="1"/>
</dbReference>
<dbReference type="InterPro" id="IPR050090">
    <property type="entry name" value="Tyrosine_recombinase_XerCD"/>
</dbReference>
<evidence type="ECO:0000313" key="7">
    <source>
        <dbReference type="EMBL" id="APZ94543.1"/>
    </source>
</evidence>
<dbReference type="Gene3D" id="1.10.443.10">
    <property type="entry name" value="Intergrase catalytic core"/>
    <property type="match status" value="1"/>
</dbReference>
<keyword evidence="1" id="KW-0229">DNA integration</keyword>
<dbReference type="InterPro" id="IPR002104">
    <property type="entry name" value="Integrase_catalytic"/>
</dbReference>
<evidence type="ECO:0000313" key="8">
    <source>
        <dbReference type="Proteomes" id="UP000187735"/>
    </source>
</evidence>
<dbReference type="STRING" id="1891926.Fuma_04175"/>
<dbReference type="PROSITE" id="PS51900">
    <property type="entry name" value="CB"/>
    <property type="match status" value="1"/>
</dbReference>
<dbReference type="InterPro" id="IPR044068">
    <property type="entry name" value="CB"/>
</dbReference>
<evidence type="ECO:0000256" key="1">
    <source>
        <dbReference type="ARBA" id="ARBA00022908"/>
    </source>
</evidence>
<dbReference type="InterPro" id="IPR010998">
    <property type="entry name" value="Integrase_recombinase_N"/>
</dbReference>
<protein>
    <submittedName>
        <fullName evidence="7">Tyrosine recombinase XerD</fullName>
    </submittedName>
</protein>
<proteinExistence type="predicted"/>
<keyword evidence="3" id="KW-0233">DNA recombination</keyword>
<dbReference type="Pfam" id="PF02899">
    <property type="entry name" value="Phage_int_SAM_1"/>
    <property type="match status" value="1"/>
</dbReference>
<dbReference type="GO" id="GO:0006310">
    <property type="term" value="P:DNA recombination"/>
    <property type="evidence" value="ECO:0007669"/>
    <property type="project" value="UniProtKB-KW"/>
</dbReference>
<organism evidence="7 8">
    <name type="scientific">Fuerstiella marisgermanici</name>
    <dbReference type="NCBI Taxonomy" id="1891926"/>
    <lineage>
        <taxon>Bacteria</taxon>
        <taxon>Pseudomonadati</taxon>
        <taxon>Planctomycetota</taxon>
        <taxon>Planctomycetia</taxon>
        <taxon>Planctomycetales</taxon>
        <taxon>Planctomycetaceae</taxon>
        <taxon>Fuerstiella</taxon>
    </lineage>
</organism>
<dbReference type="Gene3D" id="1.10.150.130">
    <property type="match status" value="1"/>
</dbReference>
<keyword evidence="8" id="KW-1185">Reference proteome</keyword>
<evidence type="ECO:0000256" key="2">
    <source>
        <dbReference type="ARBA" id="ARBA00023125"/>
    </source>
</evidence>
<dbReference type="Pfam" id="PF00589">
    <property type="entry name" value="Phage_integrase"/>
    <property type="match status" value="1"/>
</dbReference>
<gene>
    <name evidence="7" type="primary">xerD_14</name>
    <name evidence="7" type="ORF">Fuma_04175</name>
</gene>
<dbReference type="SUPFAM" id="SSF56349">
    <property type="entry name" value="DNA breaking-rejoining enzymes"/>
    <property type="match status" value="1"/>
</dbReference>
<dbReference type="GO" id="GO:0003677">
    <property type="term" value="F:DNA binding"/>
    <property type="evidence" value="ECO:0007669"/>
    <property type="project" value="UniProtKB-UniRule"/>
</dbReference>
<accession>A0A1P8WKH1</accession>
<dbReference type="GO" id="GO:0015074">
    <property type="term" value="P:DNA integration"/>
    <property type="evidence" value="ECO:0007669"/>
    <property type="project" value="UniProtKB-KW"/>
</dbReference>
<evidence type="ECO:0000256" key="4">
    <source>
        <dbReference type="PROSITE-ProRule" id="PRU01248"/>
    </source>
</evidence>
<evidence type="ECO:0000259" key="5">
    <source>
        <dbReference type="PROSITE" id="PS51898"/>
    </source>
</evidence>
<evidence type="ECO:0000256" key="3">
    <source>
        <dbReference type="ARBA" id="ARBA00023172"/>
    </source>
</evidence>
<dbReference type="PROSITE" id="PS51898">
    <property type="entry name" value="TYR_RECOMBINASE"/>
    <property type="match status" value="1"/>
</dbReference>
<dbReference type="RefSeq" id="WP_158521084.1">
    <property type="nucleotide sequence ID" value="NZ_CP017641.1"/>
</dbReference>
<dbReference type="KEGG" id="fmr:Fuma_04175"/>